<evidence type="ECO:0000313" key="3">
    <source>
        <dbReference type="Proteomes" id="UP000001444"/>
    </source>
</evidence>
<accession>C9ZGB0</accession>
<dbReference type="HOGENOM" id="CLU_1115296_0_0_11"/>
<organism evidence="2 3">
    <name type="scientific">Streptomyces scabiei (strain 87.22)</name>
    <dbReference type="NCBI Taxonomy" id="680198"/>
    <lineage>
        <taxon>Bacteria</taxon>
        <taxon>Bacillati</taxon>
        <taxon>Actinomycetota</taxon>
        <taxon>Actinomycetes</taxon>
        <taxon>Kitasatosporales</taxon>
        <taxon>Streptomycetaceae</taxon>
        <taxon>Streptomyces</taxon>
    </lineage>
</organism>
<protein>
    <submittedName>
        <fullName evidence="2">Uncharacterized protein</fullName>
    </submittedName>
</protein>
<dbReference type="eggNOG" id="ENOG50332RQ">
    <property type="taxonomic scope" value="Bacteria"/>
</dbReference>
<dbReference type="STRING" id="680198.SCAB_3421"/>
<dbReference type="AlphaFoldDB" id="C9ZGB0"/>
<sequence length="249" mass="27703">MLTDPSPVPTGTEFESLPLPRRPCVQGPARSAARPAHERVMGEPQQFRRTAARPEHAEGALRRFGNTTSELPACISGKRRPWGMAGKRYSLMSVHKDAAFTLPRGATGMFLPRDGPPPETDQRMFRAALFAAARAARGRVGETEERAYPRTFHMSSVIVGTAECVVLCHAHHPWIACAQERRDWYTEQFLSPPPWARSFADQGFTVLDRAQLTLPFSAIDTSVLTPGEWREVRSYGITTLGGLLFNSWD</sequence>
<name>C9ZGB0_STRSW</name>
<dbReference type="Proteomes" id="UP000001444">
    <property type="component" value="Chromosome"/>
</dbReference>
<feature type="compositionally biased region" description="Basic and acidic residues" evidence="1">
    <location>
        <begin position="52"/>
        <end position="61"/>
    </location>
</feature>
<evidence type="ECO:0000313" key="2">
    <source>
        <dbReference type="EMBL" id="CBG67551.1"/>
    </source>
</evidence>
<dbReference type="EMBL" id="FN554889">
    <property type="protein sequence ID" value="CBG67551.1"/>
    <property type="molecule type" value="Genomic_DNA"/>
</dbReference>
<proteinExistence type="predicted"/>
<reference evidence="2 3" key="1">
    <citation type="journal article" date="2010" name="Mol. Plant Microbe Interact.">
        <title>Streptomyces scabies 87-22 contains a coronafacic acid-like biosynthetic cluster that contributes to plant-microbe interactions.</title>
        <authorList>
            <person name="Bignell D.R."/>
            <person name="Seipke R.F."/>
            <person name="Huguet-Tapia J.C."/>
            <person name="Chambers A.H."/>
            <person name="Parry R.J."/>
            <person name="Loria R."/>
        </authorList>
    </citation>
    <scope>NUCLEOTIDE SEQUENCE [LARGE SCALE GENOMIC DNA]</scope>
    <source>
        <strain evidence="2 3">87.22</strain>
    </source>
</reference>
<feature type="region of interest" description="Disordered" evidence="1">
    <location>
        <begin position="1"/>
        <end position="64"/>
    </location>
</feature>
<evidence type="ECO:0000256" key="1">
    <source>
        <dbReference type="SAM" id="MobiDB-lite"/>
    </source>
</evidence>
<dbReference type="KEGG" id="scb:SCAB_3421"/>
<keyword evidence="3" id="KW-1185">Reference proteome</keyword>
<gene>
    <name evidence="2" type="ordered locus">SCAB_3421</name>
</gene>